<evidence type="ECO:0000313" key="4">
    <source>
        <dbReference type="EMBL" id="MEJ8859078.1"/>
    </source>
</evidence>
<dbReference type="EMBL" id="JBBKZS010000023">
    <property type="protein sequence ID" value="MEJ8859078.1"/>
    <property type="molecule type" value="Genomic_DNA"/>
</dbReference>
<dbReference type="PANTHER" id="PTHR11748:SF119">
    <property type="entry name" value="D-2-HYDROXYGLUTARATE DEHYDROGENASE"/>
    <property type="match status" value="1"/>
</dbReference>
<evidence type="ECO:0000256" key="2">
    <source>
        <dbReference type="SAM" id="MobiDB-lite"/>
    </source>
</evidence>
<organism evidence="4 5">
    <name type="scientific">Variovorax robiniae</name>
    <dbReference type="NCBI Taxonomy" id="1836199"/>
    <lineage>
        <taxon>Bacteria</taxon>
        <taxon>Pseudomonadati</taxon>
        <taxon>Pseudomonadota</taxon>
        <taxon>Betaproteobacteria</taxon>
        <taxon>Burkholderiales</taxon>
        <taxon>Comamonadaceae</taxon>
        <taxon>Variovorax</taxon>
    </lineage>
</organism>
<proteinExistence type="predicted"/>
<dbReference type="InterPro" id="IPR036318">
    <property type="entry name" value="FAD-bd_PCMH-like_sf"/>
</dbReference>
<dbReference type="InterPro" id="IPR016166">
    <property type="entry name" value="FAD-bd_PCMH"/>
</dbReference>
<dbReference type="Proteomes" id="UP001367030">
    <property type="component" value="Unassembled WGS sequence"/>
</dbReference>
<dbReference type="InterPro" id="IPR006094">
    <property type="entry name" value="Oxid_FAD_bind_N"/>
</dbReference>
<dbReference type="Gene3D" id="3.30.465.10">
    <property type="match status" value="1"/>
</dbReference>
<feature type="region of interest" description="Disordered" evidence="2">
    <location>
        <begin position="453"/>
        <end position="475"/>
    </location>
</feature>
<evidence type="ECO:0000259" key="3">
    <source>
        <dbReference type="PROSITE" id="PS51387"/>
    </source>
</evidence>
<reference evidence="4 5" key="1">
    <citation type="submission" date="2024-03" db="EMBL/GenBank/DDBJ databases">
        <title>Novel species of the genus Variovorax.</title>
        <authorList>
            <person name="Liu Q."/>
            <person name="Xin Y.-H."/>
        </authorList>
    </citation>
    <scope>NUCLEOTIDE SEQUENCE [LARGE SCALE GENOMIC DNA]</scope>
    <source>
        <strain evidence="4 5">KACC 18901</strain>
    </source>
</reference>
<feature type="domain" description="FAD-binding PCMH-type" evidence="3">
    <location>
        <begin position="66"/>
        <end position="238"/>
    </location>
</feature>
<comment type="caution">
    <text evidence="4">The sequence shown here is derived from an EMBL/GenBank/DDBJ whole genome shotgun (WGS) entry which is preliminary data.</text>
</comment>
<dbReference type="InterPro" id="IPR016169">
    <property type="entry name" value="FAD-bd_PCMH_sub2"/>
</dbReference>
<protein>
    <submittedName>
        <fullName evidence="4">FAD-binding oxidoreductase</fullName>
    </submittedName>
</protein>
<dbReference type="PANTHER" id="PTHR11748">
    <property type="entry name" value="D-LACTATE DEHYDROGENASE"/>
    <property type="match status" value="1"/>
</dbReference>
<dbReference type="Pfam" id="PF01565">
    <property type="entry name" value="FAD_binding_4"/>
    <property type="match status" value="1"/>
</dbReference>
<name>A0ABU8XGZ3_9BURK</name>
<evidence type="ECO:0000256" key="1">
    <source>
        <dbReference type="ARBA" id="ARBA00022827"/>
    </source>
</evidence>
<gene>
    <name evidence="4" type="ORF">WKW79_31220</name>
</gene>
<keyword evidence="1" id="KW-0285">Flavoprotein</keyword>
<dbReference type="RefSeq" id="WP_340339122.1">
    <property type="nucleotide sequence ID" value="NZ_JBBKZS010000023.1"/>
</dbReference>
<evidence type="ECO:0000313" key="5">
    <source>
        <dbReference type="Proteomes" id="UP001367030"/>
    </source>
</evidence>
<keyword evidence="5" id="KW-1185">Reference proteome</keyword>
<keyword evidence="1" id="KW-0274">FAD</keyword>
<sequence>MNAEPAIEVETVDVISLTEQSAARVVDWDAVRHELRGLNLITAPSQRKQLSKDFFWYSPILSAQLADCVADLVVKVSTEADVRQAAAVAAKWKLPLTVRAGGTGNYGQCVPLEGGIVLDVTQMCRVLDIGEGRIRVEAGARMHDIDLTARETGQALRMWPSTWHVASIGGFIAGGFGGIGSFRHGILRDPGNLLRARVMTVEREPRIIELVGDEIQQVHHAYGTNGVILDVEVALSPAVEWVHCTVLFETYRGALDFGIAAQAPTLDIFLLSTVEARFSPYYKSMRDRFPADRHAVFAMVSPDSMADFRALAESLGGSISVAGTEAELLAEGLPPAYECAFNHTTLQALKADRSWTYLQVAYAQPFDPAVVERHLALFGDDVLQHQDFARANGECGTFGILLVRWKGEAHQYEVIREIESQGGCKIFNPHVVTIEDGGMKTIDTQQIDFKKRSDPMGLMNPGKTRGWDASMARDR</sequence>
<dbReference type="SUPFAM" id="SSF56176">
    <property type="entry name" value="FAD-binding/transporter-associated domain-like"/>
    <property type="match status" value="1"/>
</dbReference>
<dbReference type="PROSITE" id="PS51387">
    <property type="entry name" value="FAD_PCMH"/>
    <property type="match status" value="1"/>
</dbReference>
<accession>A0ABU8XGZ3</accession>